<keyword evidence="10" id="KW-1185">Reference proteome</keyword>
<organism evidence="9 10">
    <name type="scientific">Plastorhodobacter daqingensis</name>
    <dbReference type="NCBI Taxonomy" id="1387281"/>
    <lineage>
        <taxon>Bacteria</taxon>
        <taxon>Pseudomonadati</taxon>
        <taxon>Pseudomonadota</taxon>
        <taxon>Alphaproteobacteria</taxon>
        <taxon>Rhodobacterales</taxon>
        <taxon>Paracoccaceae</taxon>
        <taxon>Plastorhodobacter</taxon>
    </lineage>
</organism>
<gene>
    <name evidence="8" type="primary">flgI</name>
    <name evidence="9" type="ORF">ACFQXB_05390</name>
</gene>
<proteinExistence type="inferred from homology"/>
<dbReference type="RefSeq" id="WP_377400269.1">
    <property type="nucleotide sequence ID" value="NZ_JBHTFQ010000002.1"/>
</dbReference>
<keyword evidence="5" id="KW-0574">Periplasm</keyword>
<dbReference type="PANTHER" id="PTHR30381:SF0">
    <property type="entry name" value="FLAGELLAR P-RING PROTEIN"/>
    <property type="match status" value="1"/>
</dbReference>
<evidence type="ECO:0000256" key="1">
    <source>
        <dbReference type="ARBA" id="ARBA00002591"/>
    </source>
</evidence>
<evidence type="ECO:0000256" key="3">
    <source>
        <dbReference type="ARBA" id="ARBA00019515"/>
    </source>
</evidence>
<evidence type="ECO:0000313" key="10">
    <source>
        <dbReference type="Proteomes" id="UP001596516"/>
    </source>
</evidence>
<comment type="subunit">
    <text evidence="8">The basal body constitutes a major portion of the flagellar organelle and consists of four rings (L,P,S, and M) mounted on a central rod.</text>
</comment>
<dbReference type="NCBIfam" id="NF003676">
    <property type="entry name" value="PRK05303.1"/>
    <property type="match status" value="1"/>
</dbReference>
<evidence type="ECO:0000256" key="4">
    <source>
        <dbReference type="ARBA" id="ARBA00022729"/>
    </source>
</evidence>
<evidence type="ECO:0000256" key="2">
    <source>
        <dbReference type="ARBA" id="ARBA00004117"/>
    </source>
</evidence>
<dbReference type="InterPro" id="IPR001782">
    <property type="entry name" value="Flag_FlgI"/>
</dbReference>
<keyword evidence="9" id="KW-0282">Flagellum</keyword>
<keyword evidence="9" id="KW-0966">Cell projection</keyword>
<dbReference type="HAMAP" id="MF_00416">
    <property type="entry name" value="FlgI"/>
    <property type="match status" value="1"/>
</dbReference>
<sequence>MVLAPMRLLVTAITGAAVALLMLAAPARADRIKDLAAVAGVRANQIVGYGIVVGLSGTGDGNSGLTLQSMQSMISRFGLQTEIQGLSARNAAAVMVTADLPPFIKPGQTIDVTVSTVGQASSLRGGTLLMTPLLGADGEVYAIAQGNLVVGGLGVEGKDGSRLIVNVPTVGRVPRGASVERVVPTAFLDSDFLVLNLHQGDYSTATALAEAIDNVFGRGVAVPLDATSVRVRAPSDPAQRVSFMSLLENIEVEPAAPVAKVVVNARTGTIVIGGNVRVTPAAVTHGSLTVKVQEDFDVTQGTDIIATDNAVVATPADPVITPDSALSAEQEPARAFIFDSGVSLASLVDAINAVGASPADLVAILEALREAGALRAELVII</sequence>
<evidence type="ECO:0000256" key="6">
    <source>
        <dbReference type="ARBA" id="ARBA00023143"/>
    </source>
</evidence>
<dbReference type="Proteomes" id="UP001596516">
    <property type="component" value="Unassembled WGS sequence"/>
</dbReference>
<accession>A0ABW2UG26</accession>
<comment type="caution">
    <text evidence="9">The sequence shown here is derived from an EMBL/GenBank/DDBJ whole genome shotgun (WGS) entry which is preliminary data.</text>
</comment>
<evidence type="ECO:0000313" key="9">
    <source>
        <dbReference type="EMBL" id="MFC7703626.1"/>
    </source>
</evidence>
<keyword evidence="4" id="KW-0732">Signal</keyword>
<reference evidence="10" key="1">
    <citation type="journal article" date="2019" name="Int. J. Syst. Evol. Microbiol.">
        <title>The Global Catalogue of Microorganisms (GCM) 10K type strain sequencing project: providing services to taxonomists for standard genome sequencing and annotation.</title>
        <authorList>
            <consortium name="The Broad Institute Genomics Platform"/>
            <consortium name="The Broad Institute Genome Sequencing Center for Infectious Disease"/>
            <person name="Wu L."/>
            <person name="Ma J."/>
        </authorList>
    </citation>
    <scope>NUCLEOTIDE SEQUENCE [LARGE SCALE GENOMIC DNA]</scope>
    <source>
        <strain evidence="10">CGMCC 1.12750</strain>
    </source>
</reference>
<protein>
    <recommendedName>
        <fullName evidence="3 8">Flagellar P-ring protein</fullName>
    </recommendedName>
    <alternativeName>
        <fullName evidence="7 8">Basal body P-ring protein</fullName>
    </alternativeName>
</protein>
<evidence type="ECO:0000256" key="7">
    <source>
        <dbReference type="ARBA" id="ARBA00032344"/>
    </source>
</evidence>
<dbReference type="EMBL" id="JBHTFQ010000002">
    <property type="protein sequence ID" value="MFC7703626.1"/>
    <property type="molecule type" value="Genomic_DNA"/>
</dbReference>
<keyword evidence="6 8" id="KW-0975">Bacterial flagellum</keyword>
<keyword evidence="9" id="KW-0969">Cilium</keyword>
<evidence type="ECO:0000256" key="5">
    <source>
        <dbReference type="ARBA" id="ARBA00022764"/>
    </source>
</evidence>
<name>A0ABW2UG26_9RHOB</name>
<comment type="function">
    <text evidence="1 8">Assembles around the rod to form the L-ring and probably protects the motor/basal body from shearing forces during rotation.</text>
</comment>
<dbReference type="Pfam" id="PF02119">
    <property type="entry name" value="FlgI"/>
    <property type="match status" value="1"/>
</dbReference>
<dbReference type="PRINTS" id="PR01010">
    <property type="entry name" value="FLGPRINGFLGI"/>
</dbReference>
<comment type="similarity">
    <text evidence="8">Belongs to the FlgI family.</text>
</comment>
<dbReference type="PANTHER" id="PTHR30381">
    <property type="entry name" value="FLAGELLAR P-RING PERIPLASMIC PROTEIN FLGI"/>
    <property type="match status" value="1"/>
</dbReference>
<comment type="subcellular location">
    <subcellularLocation>
        <location evidence="2 8">Bacterial flagellum basal body</location>
    </subcellularLocation>
</comment>
<evidence type="ECO:0000256" key="8">
    <source>
        <dbReference type="HAMAP-Rule" id="MF_00416"/>
    </source>
</evidence>